<dbReference type="GO" id="GO:0016705">
    <property type="term" value="F:oxidoreductase activity, acting on paired donors, with incorporation or reduction of molecular oxygen"/>
    <property type="evidence" value="ECO:0007669"/>
    <property type="project" value="InterPro"/>
</dbReference>
<dbReference type="GO" id="GO:0004497">
    <property type="term" value="F:monooxygenase activity"/>
    <property type="evidence" value="ECO:0007669"/>
    <property type="project" value="UniProtKB-KW"/>
</dbReference>
<dbReference type="Proteomes" id="UP000436088">
    <property type="component" value="Unassembled WGS sequence"/>
</dbReference>
<sequence length="140" mass="15535">MARWVSRAIKFRFCPILQEAQNKSEPVDLQDVLLRLTFDNICGLAFGKDPQTCANSSPRTASLRLLTEPPKPPFNGLFCPRQILREISAVLIETRGIDTLTWLDEPLGFEELDRLIFEGCIVGNLEAIPVSAAGFKACDG</sequence>
<evidence type="ECO:0000256" key="3">
    <source>
        <dbReference type="ARBA" id="ARBA00022617"/>
    </source>
</evidence>
<keyword evidence="5" id="KW-0560">Oxidoreductase</keyword>
<dbReference type="AlphaFoldDB" id="A0A6A3C9A7"/>
<keyword evidence="9" id="KW-1185">Reference proteome</keyword>
<comment type="cofactor">
    <cofactor evidence="1">
        <name>heme</name>
        <dbReference type="ChEBI" id="CHEBI:30413"/>
    </cofactor>
</comment>
<dbReference type="GO" id="GO:0005506">
    <property type="term" value="F:iron ion binding"/>
    <property type="evidence" value="ECO:0007669"/>
    <property type="project" value="InterPro"/>
</dbReference>
<accession>A0A6A3C9A7</accession>
<evidence type="ECO:0000256" key="5">
    <source>
        <dbReference type="ARBA" id="ARBA00023002"/>
    </source>
</evidence>
<evidence type="ECO:0000256" key="4">
    <source>
        <dbReference type="ARBA" id="ARBA00022723"/>
    </source>
</evidence>
<keyword evidence="7" id="KW-0503">Monooxygenase</keyword>
<keyword evidence="6" id="KW-0408">Iron</keyword>
<dbReference type="InterPro" id="IPR036396">
    <property type="entry name" value="Cyt_P450_sf"/>
</dbReference>
<protein>
    <submittedName>
        <fullName evidence="8">Uncharacterized protein</fullName>
    </submittedName>
</protein>
<evidence type="ECO:0000256" key="6">
    <source>
        <dbReference type="ARBA" id="ARBA00023004"/>
    </source>
</evidence>
<dbReference type="SUPFAM" id="SSF48264">
    <property type="entry name" value="Cytochrome P450"/>
    <property type="match status" value="1"/>
</dbReference>
<evidence type="ECO:0000313" key="9">
    <source>
        <dbReference type="Proteomes" id="UP000436088"/>
    </source>
</evidence>
<dbReference type="GO" id="GO:0020037">
    <property type="term" value="F:heme binding"/>
    <property type="evidence" value="ECO:0007669"/>
    <property type="project" value="InterPro"/>
</dbReference>
<proteinExistence type="inferred from homology"/>
<evidence type="ECO:0000256" key="1">
    <source>
        <dbReference type="ARBA" id="ARBA00001971"/>
    </source>
</evidence>
<dbReference type="EMBL" id="VEPZ02000488">
    <property type="protein sequence ID" value="KAE8724078.1"/>
    <property type="molecule type" value="Genomic_DNA"/>
</dbReference>
<comment type="caution">
    <text evidence="8">The sequence shown here is derived from an EMBL/GenBank/DDBJ whole genome shotgun (WGS) entry which is preliminary data.</text>
</comment>
<dbReference type="Gene3D" id="1.10.630.10">
    <property type="entry name" value="Cytochrome P450"/>
    <property type="match status" value="1"/>
</dbReference>
<evidence type="ECO:0000313" key="8">
    <source>
        <dbReference type="EMBL" id="KAE8724078.1"/>
    </source>
</evidence>
<reference evidence="8" key="1">
    <citation type="submission" date="2019-09" db="EMBL/GenBank/DDBJ databases">
        <title>Draft genome information of white flower Hibiscus syriacus.</title>
        <authorList>
            <person name="Kim Y.-M."/>
        </authorList>
    </citation>
    <scope>NUCLEOTIDE SEQUENCE [LARGE SCALE GENOMIC DNA]</scope>
    <source>
        <strain evidence="8">YM2019G1</strain>
    </source>
</reference>
<evidence type="ECO:0000256" key="7">
    <source>
        <dbReference type="ARBA" id="ARBA00023033"/>
    </source>
</evidence>
<gene>
    <name evidence="8" type="ORF">F3Y22_tig00010968pilonHSYRG00254</name>
</gene>
<organism evidence="8 9">
    <name type="scientific">Hibiscus syriacus</name>
    <name type="common">Rose of Sharon</name>
    <dbReference type="NCBI Taxonomy" id="106335"/>
    <lineage>
        <taxon>Eukaryota</taxon>
        <taxon>Viridiplantae</taxon>
        <taxon>Streptophyta</taxon>
        <taxon>Embryophyta</taxon>
        <taxon>Tracheophyta</taxon>
        <taxon>Spermatophyta</taxon>
        <taxon>Magnoliopsida</taxon>
        <taxon>eudicotyledons</taxon>
        <taxon>Gunneridae</taxon>
        <taxon>Pentapetalae</taxon>
        <taxon>rosids</taxon>
        <taxon>malvids</taxon>
        <taxon>Malvales</taxon>
        <taxon>Malvaceae</taxon>
        <taxon>Malvoideae</taxon>
        <taxon>Hibiscus</taxon>
    </lineage>
</organism>
<dbReference type="PANTHER" id="PTHR24296">
    <property type="entry name" value="CYTOCHROME P450"/>
    <property type="match status" value="1"/>
</dbReference>
<name>A0A6A3C9A7_HIBSY</name>
<keyword evidence="4" id="KW-0479">Metal-binding</keyword>
<keyword evidence="3" id="KW-0349">Heme</keyword>
<evidence type="ECO:0000256" key="2">
    <source>
        <dbReference type="ARBA" id="ARBA00010617"/>
    </source>
</evidence>
<comment type="similarity">
    <text evidence="2">Belongs to the cytochrome P450 family.</text>
</comment>